<dbReference type="InterPro" id="IPR005586">
    <property type="entry name" value="ABC_trans_aux"/>
</dbReference>
<comment type="caution">
    <text evidence="2">The sequence shown here is derived from an EMBL/GenBank/DDBJ whole genome shotgun (WGS) entry which is preliminary data.</text>
</comment>
<evidence type="ECO:0000313" key="3">
    <source>
        <dbReference type="Proteomes" id="UP001597033"/>
    </source>
</evidence>
<dbReference type="Pfam" id="PF03886">
    <property type="entry name" value="ABC_trans_aux"/>
    <property type="match status" value="1"/>
</dbReference>
<protein>
    <submittedName>
        <fullName evidence="2">ABC-type transport auxiliary lipoprotein family protein</fullName>
    </submittedName>
</protein>
<reference evidence="3" key="1">
    <citation type="journal article" date="2019" name="Int. J. Syst. Evol. Microbiol.">
        <title>The Global Catalogue of Microorganisms (GCM) 10K type strain sequencing project: providing services to taxonomists for standard genome sequencing and annotation.</title>
        <authorList>
            <consortium name="The Broad Institute Genomics Platform"/>
            <consortium name="The Broad Institute Genome Sequencing Center for Infectious Disease"/>
            <person name="Wu L."/>
            <person name="Ma J."/>
        </authorList>
    </citation>
    <scope>NUCLEOTIDE SEQUENCE [LARGE SCALE GENOMIC DNA]</scope>
    <source>
        <strain evidence="3">CCUG 55854</strain>
    </source>
</reference>
<sequence>MKPPVLPAPLRALALLPLLAMLAGCSILGGKPRDPVTIYSPQARAAADAAWPQVDWQLAIAKPTATRLLDSPRIAVRPIPGELQVYRGASWAQPPTEMLEASVLRVLEDSGRIAGVGRLATGMRSDYRLAMDVRRFESDYQGGALPVATIEISATLLNNRDQRIVARRTFLREETAATTDVATVTDAFGRALASIAGEIAGWTLAQGQDDARTHPPL</sequence>
<name>A0ABW3LTS3_9GAMM</name>
<keyword evidence="3" id="KW-1185">Reference proteome</keyword>
<feature type="domain" description="ABC-type transport auxiliary lipoprotein component" evidence="1">
    <location>
        <begin position="40"/>
        <end position="200"/>
    </location>
</feature>
<dbReference type="SUPFAM" id="SSF159594">
    <property type="entry name" value="XCC0632-like"/>
    <property type="match status" value="1"/>
</dbReference>
<dbReference type="Proteomes" id="UP001597033">
    <property type="component" value="Unassembled WGS sequence"/>
</dbReference>
<dbReference type="RefSeq" id="WP_162376250.1">
    <property type="nucleotide sequence ID" value="NZ_JBHTKN010000001.1"/>
</dbReference>
<dbReference type="Gene3D" id="3.40.50.10610">
    <property type="entry name" value="ABC-type transport auxiliary lipoprotein component"/>
    <property type="match status" value="1"/>
</dbReference>
<proteinExistence type="predicted"/>
<organism evidence="2 3">
    <name type="scientific">Pseudoxanthomonas kaohsiungensis</name>
    <dbReference type="NCBI Taxonomy" id="283923"/>
    <lineage>
        <taxon>Bacteria</taxon>
        <taxon>Pseudomonadati</taxon>
        <taxon>Pseudomonadota</taxon>
        <taxon>Gammaproteobacteria</taxon>
        <taxon>Lysobacterales</taxon>
        <taxon>Lysobacteraceae</taxon>
        <taxon>Pseudoxanthomonas</taxon>
    </lineage>
</organism>
<dbReference type="PROSITE" id="PS51257">
    <property type="entry name" value="PROKAR_LIPOPROTEIN"/>
    <property type="match status" value="1"/>
</dbReference>
<evidence type="ECO:0000313" key="2">
    <source>
        <dbReference type="EMBL" id="MFD1040901.1"/>
    </source>
</evidence>
<accession>A0ABW3LTS3</accession>
<dbReference type="EMBL" id="JBHTKN010000001">
    <property type="protein sequence ID" value="MFD1040901.1"/>
    <property type="molecule type" value="Genomic_DNA"/>
</dbReference>
<keyword evidence="2" id="KW-0449">Lipoprotein</keyword>
<gene>
    <name evidence="2" type="ORF">ACFQ2N_00870</name>
</gene>
<evidence type="ECO:0000259" key="1">
    <source>
        <dbReference type="Pfam" id="PF03886"/>
    </source>
</evidence>